<protein>
    <submittedName>
        <fullName evidence="1">Uncharacterized protein</fullName>
    </submittedName>
</protein>
<keyword evidence="2" id="KW-1185">Reference proteome</keyword>
<comment type="caution">
    <text evidence="1">The sequence shown here is derived from an EMBL/GenBank/DDBJ whole genome shotgun (WGS) entry which is preliminary data.</text>
</comment>
<organism evidence="1 2">
    <name type="scientific">Methylobacterium thuringiense</name>
    <dbReference type="NCBI Taxonomy" id="1003091"/>
    <lineage>
        <taxon>Bacteria</taxon>
        <taxon>Pseudomonadati</taxon>
        <taxon>Pseudomonadota</taxon>
        <taxon>Alphaproteobacteria</taxon>
        <taxon>Hyphomicrobiales</taxon>
        <taxon>Methylobacteriaceae</taxon>
        <taxon>Methylobacterium</taxon>
    </lineage>
</organism>
<reference evidence="1" key="2">
    <citation type="submission" date="2021-08" db="EMBL/GenBank/DDBJ databases">
        <authorList>
            <person name="Tani A."/>
            <person name="Ola A."/>
            <person name="Ogura Y."/>
            <person name="Katsura K."/>
            <person name="Hayashi T."/>
        </authorList>
    </citation>
    <scope>NUCLEOTIDE SEQUENCE</scope>
    <source>
        <strain evidence="1">DSM 23674</strain>
    </source>
</reference>
<proteinExistence type="predicted"/>
<gene>
    <name evidence="1" type="ORF">EKPJFOCH_1220</name>
</gene>
<name>A0ABQ4TJG1_9HYPH</name>
<evidence type="ECO:0000313" key="1">
    <source>
        <dbReference type="EMBL" id="GJE54738.1"/>
    </source>
</evidence>
<sequence>MDRAKPDPAVVRLGQWRLRRRHLLMLVLAVEVLVMGARRAELYHPPGISVNLPSTHGHIIT</sequence>
<reference evidence="1" key="1">
    <citation type="journal article" date="2021" name="Front. Microbiol.">
        <title>Comprehensive Comparative Genomics and Phenotyping of Methylobacterium Species.</title>
        <authorList>
            <person name="Alessa O."/>
            <person name="Ogura Y."/>
            <person name="Fujitani Y."/>
            <person name="Takami H."/>
            <person name="Hayashi T."/>
            <person name="Sahin N."/>
            <person name="Tani A."/>
        </authorList>
    </citation>
    <scope>NUCLEOTIDE SEQUENCE</scope>
    <source>
        <strain evidence="1">DSM 23674</strain>
    </source>
</reference>
<accession>A0ABQ4TJG1</accession>
<dbReference type="Proteomes" id="UP001055101">
    <property type="component" value="Unassembled WGS sequence"/>
</dbReference>
<dbReference type="EMBL" id="BPRA01000005">
    <property type="protein sequence ID" value="GJE54738.1"/>
    <property type="molecule type" value="Genomic_DNA"/>
</dbReference>
<evidence type="ECO:0000313" key="2">
    <source>
        <dbReference type="Proteomes" id="UP001055101"/>
    </source>
</evidence>